<proteinExistence type="inferred from homology"/>
<keyword evidence="5" id="KW-0813">Transport</keyword>
<keyword evidence="11" id="KW-0560">Oxidoreductase</keyword>
<dbReference type="GO" id="GO:0005789">
    <property type="term" value="C:endoplasmic reticulum membrane"/>
    <property type="evidence" value="ECO:0007669"/>
    <property type="project" value="UniProtKB-SubCell"/>
</dbReference>
<keyword evidence="19" id="KW-1185">Reference proteome</keyword>
<evidence type="ECO:0000313" key="19">
    <source>
        <dbReference type="Proteomes" id="UP000789831"/>
    </source>
</evidence>
<dbReference type="AlphaFoldDB" id="A0A9N8WF23"/>
<keyword evidence="15" id="KW-0676">Redox-active center</keyword>
<feature type="compositionally biased region" description="Low complexity" evidence="16">
    <location>
        <begin position="493"/>
        <end position="510"/>
    </location>
</feature>
<keyword evidence="9" id="KW-0274">FAD</keyword>
<dbReference type="PANTHER" id="PTHR12613">
    <property type="entry name" value="ERO1-RELATED"/>
    <property type="match status" value="1"/>
</dbReference>
<evidence type="ECO:0000313" key="18">
    <source>
        <dbReference type="EMBL" id="CAG8487719.1"/>
    </source>
</evidence>
<evidence type="ECO:0000256" key="9">
    <source>
        <dbReference type="ARBA" id="ARBA00022827"/>
    </source>
</evidence>
<keyword evidence="17" id="KW-0812">Transmembrane</keyword>
<comment type="similarity">
    <text evidence="3">Belongs to the EROs family.</text>
</comment>
<dbReference type="InterPro" id="IPR007266">
    <property type="entry name" value="Ero1"/>
</dbReference>
<protein>
    <submittedName>
        <fullName evidence="18">7759_t:CDS:1</fullName>
    </submittedName>
</protein>
<dbReference type="Pfam" id="PF04137">
    <property type="entry name" value="ERO1"/>
    <property type="match status" value="1"/>
</dbReference>
<keyword evidence="6" id="KW-0285">Flavoprotein</keyword>
<evidence type="ECO:0000256" key="15">
    <source>
        <dbReference type="ARBA" id="ARBA00023284"/>
    </source>
</evidence>
<keyword evidence="12 17" id="KW-0472">Membrane</keyword>
<keyword evidence="13" id="KW-1015">Disulfide bond</keyword>
<dbReference type="GO" id="GO:0071949">
    <property type="term" value="F:FAD binding"/>
    <property type="evidence" value="ECO:0007669"/>
    <property type="project" value="InterPro"/>
</dbReference>
<evidence type="ECO:0000256" key="7">
    <source>
        <dbReference type="ARBA" id="ARBA00022729"/>
    </source>
</evidence>
<dbReference type="PANTHER" id="PTHR12613:SF0">
    <property type="entry name" value="ERO1-LIKE PROTEIN"/>
    <property type="match status" value="1"/>
</dbReference>
<feature type="region of interest" description="Disordered" evidence="16">
    <location>
        <begin position="488"/>
        <end position="515"/>
    </location>
</feature>
<accession>A0A9N8WF23</accession>
<dbReference type="OrthoDB" id="269384at2759"/>
<evidence type="ECO:0000256" key="14">
    <source>
        <dbReference type="ARBA" id="ARBA00023180"/>
    </source>
</evidence>
<keyword evidence="14" id="KW-0325">Glycoprotein</keyword>
<comment type="subcellular location">
    <subcellularLocation>
        <location evidence="2">Endoplasmic reticulum membrane</location>
        <topology evidence="2">Peripheral membrane protein</topology>
        <orientation evidence="2">Lumenal side</orientation>
    </subcellularLocation>
</comment>
<dbReference type="Proteomes" id="UP000789831">
    <property type="component" value="Unassembled WGS sequence"/>
</dbReference>
<keyword evidence="17" id="KW-1133">Transmembrane helix</keyword>
<keyword evidence="8" id="KW-0256">Endoplasmic reticulum</keyword>
<comment type="cofactor">
    <cofactor evidence="1">
        <name>FAD</name>
        <dbReference type="ChEBI" id="CHEBI:57692"/>
    </cofactor>
</comment>
<dbReference type="GO" id="GO:0034975">
    <property type="term" value="P:protein folding in endoplasmic reticulum"/>
    <property type="evidence" value="ECO:0007669"/>
    <property type="project" value="InterPro"/>
</dbReference>
<evidence type="ECO:0000256" key="3">
    <source>
        <dbReference type="ARBA" id="ARBA00008277"/>
    </source>
</evidence>
<evidence type="ECO:0000256" key="5">
    <source>
        <dbReference type="ARBA" id="ARBA00022448"/>
    </source>
</evidence>
<evidence type="ECO:0000256" key="10">
    <source>
        <dbReference type="ARBA" id="ARBA00022982"/>
    </source>
</evidence>
<evidence type="ECO:0000256" key="12">
    <source>
        <dbReference type="ARBA" id="ARBA00023136"/>
    </source>
</evidence>
<sequence length="563" mass="64520">MKLQRNSRNQLFYFTPAFILLLFIIFCLTPRTLTLSSPSQLATTHQGSGEEEPEANNVSEDPNYCAVRFRRSHYLYKAFPSGLISDACCDYETVDRINADIYPKLHELIKTDFFKYYKLNLFKECPFWIENGQCMNRACSVETMDKTDIPDIYKSDVLGALKTSPAGPLFQPFEKCEFTDRDFCVVEDENDGVFVNLQDNPERFTGYAGPSAGRVWKSIYEENCFNIVHQLDPSRKNKISHTSSISKNQLSNIMSSIDQNDDENDSDDVCFEKRVYYRLISGLHSSISIHICDEYLNQTTGEWRPNLDCFISRIGSHPERIQNVYFNYVVLLRAISKLSPYLRGYEFCAGGGRDEDTKVKNMVTELTNAAVSCHGTFDEKLMFASDESRLLKEEFKNHFRNVSRIMDCVGCDKCRLWGKLQISGVGTALKVLFSYDDQYLNPSSNPNLLTRTEIVALFNTFNRFSESIIAIKRFRKLYHERVKAQTKDHTDDITTTATTTSASTKTNNTSQQPTQLTAHHHIIEFVSSLKDIIIPYAKSLSTFIIRQLEHWHIPMPSGISVID</sequence>
<keyword evidence="10" id="KW-0249">Electron transport</keyword>
<reference evidence="18" key="1">
    <citation type="submission" date="2021-06" db="EMBL/GenBank/DDBJ databases">
        <authorList>
            <person name="Kallberg Y."/>
            <person name="Tangrot J."/>
            <person name="Rosling A."/>
        </authorList>
    </citation>
    <scope>NUCLEOTIDE SEQUENCE</scope>
    <source>
        <strain evidence="18">MT106</strain>
    </source>
</reference>
<dbReference type="InterPro" id="IPR037192">
    <property type="entry name" value="ERO1-like_sf"/>
</dbReference>
<evidence type="ECO:0000256" key="17">
    <source>
        <dbReference type="SAM" id="Phobius"/>
    </source>
</evidence>
<evidence type="ECO:0000256" key="8">
    <source>
        <dbReference type="ARBA" id="ARBA00022824"/>
    </source>
</evidence>
<dbReference type="SUPFAM" id="SSF110019">
    <property type="entry name" value="ERO1-like"/>
    <property type="match status" value="1"/>
</dbReference>
<comment type="caution">
    <text evidence="18">The sequence shown here is derived from an EMBL/GenBank/DDBJ whole genome shotgun (WGS) entry which is preliminary data.</text>
</comment>
<keyword evidence="7" id="KW-0732">Signal</keyword>
<evidence type="ECO:0000256" key="4">
    <source>
        <dbReference type="ARBA" id="ARBA00011802"/>
    </source>
</evidence>
<dbReference type="GO" id="GO:0016972">
    <property type="term" value="F:thiol oxidase activity"/>
    <property type="evidence" value="ECO:0007669"/>
    <property type="project" value="InterPro"/>
</dbReference>
<gene>
    <name evidence="18" type="ORF">AGERDE_LOCUS3581</name>
</gene>
<evidence type="ECO:0000256" key="1">
    <source>
        <dbReference type="ARBA" id="ARBA00001974"/>
    </source>
</evidence>
<organism evidence="18 19">
    <name type="scientific">Ambispora gerdemannii</name>
    <dbReference type="NCBI Taxonomy" id="144530"/>
    <lineage>
        <taxon>Eukaryota</taxon>
        <taxon>Fungi</taxon>
        <taxon>Fungi incertae sedis</taxon>
        <taxon>Mucoromycota</taxon>
        <taxon>Glomeromycotina</taxon>
        <taxon>Glomeromycetes</taxon>
        <taxon>Archaeosporales</taxon>
        <taxon>Ambisporaceae</taxon>
        <taxon>Ambispora</taxon>
    </lineage>
</organism>
<comment type="subunit">
    <text evidence="4">May function both as a monomer and a homodimer.</text>
</comment>
<feature type="transmembrane region" description="Helical" evidence="17">
    <location>
        <begin position="12"/>
        <end position="33"/>
    </location>
</feature>
<evidence type="ECO:0000256" key="2">
    <source>
        <dbReference type="ARBA" id="ARBA00004367"/>
    </source>
</evidence>
<evidence type="ECO:0000256" key="16">
    <source>
        <dbReference type="SAM" id="MobiDB-lite"/>
    </source>
</evidence>
<evidence type="ECO:0000256" key="11">
    <source>
        <dbReference type="ARBA" id="ARBA00023002"/>
    </source>
</evidence>
<evidence type="ECO:0000256" key="6">
    <source>
        <dbReference type="ARBA" id="ARBA00022630"/>
    </source>
</evidence>
<dbReference type="EMBL" id="CAJVPL010000361">
    <property type="protein sequence ID" value="CAG8487719.1"/>
    <property type="molecule type" value="Genomic_DNA"/>
</dbReference>
<dbReference type="GO" id="GO:0015035">
    <property type="term" value="F:protein-disulfide reductase activity"/>
    <property type="evidence" value="ECO:0007669"/>
    <property type="project" value="InterPro"/>
</dbReference>
<name>A0A9N8WF23_9GLOM</name>
<evidence type="ECO:0000256" key="13">
    <source>
        <dbReference type="ARBA" id="ARBA00023157"/>
    </source>
</evidence>